<keyword evidence="1" id="KW-0472">Membrane</keyword>
<dbReference type="Proteomes" id="UP000033661">
    <property type="component" value="Unassembled WGS sequence"/>
</dbReference>
<reference evidence="2 3" key="1">
    <citation type="submission" date="2015-02" db="EMBL/GenBank/DDBJ databases">
        <title>Genome Sequencing of Rickettsiales.</title>
        <authorList>
            <person name="Daugherty S.C."/>
            <person name="Su Q."/>
            <person name="Abolude K."/>
            <person name="Beier-Sexton M."/>
            <person name="Carlyon J.A."/>
            <person name="Carter R."/>
            <person name="Day N.P."/>
            <person name="Dumler S.J."/>
            <person name="Dyachenko V."/>
            <person name="Godinez A."/>
            <person name="Kurtti T.J."/>
            <person name="Lichay M."/>
            <person name="Mullins K.E."/>
            <person name="Ott S."/>
            <person name="Pappas-Brown V."/>
            <person name="Paris D.H."/>
            <person name="Patel P."/>
            <person name="Richards A.L."/>
            <person name="Sadzewicz L."/>
            <person name="Sears K."/>
            <person name="Seidman D."/>
            <person name="Sengamalay N."/>
            <person name="Stenos J."/>
            <person name="Tallon L.J."/>
            <person name="Vincent G."/>
            <person name="Fraser C.M."/>
            <person name="Munderloh U."/>
            <person name="Dunning-Hotopp J.C."/>
        </authorList>
    </citation>
    <scope>NUCLEOTIDE SEQUENCE [LARGE SCALE GENOMIC DNA]</scope>
    <source>
        <strain evidence="2 3">RML An4</strain>
    </source>
</reference>
<protein>
    <submittedName>
        <fullName evidence="2">Putative membrane protein</fullName>
    </submittedName>
</protein>
<proteinExistence type="predicted"/>
<gene>
    <name evidence="2" type="ORF">RBEAN4_1169</name>
</gene>
<dbReference type="AlphaFoldDB" id="A0A0F3QD30"/>
<feature type="transmembrane region" description="Helical" evidence="1">
    <location>
        <begin position="34"/>
        <end position="57"/>
    </location>
</feature>
<name>A0A0F3QD30_RICBE</name>
<keyword evidence="3" id="KW-1185">Reference proteome</keyword>
<evidence type="ECO:0000313" key="3">
    <source>
        <dbReference type="Proteomes" id="UP000033661"/>
    </source>
</evidence>
<dbReference type="PATRIC" id="fig|1359193.3.peg.1129"/>
<organism evidence="2 3">
    <name type="scientific">Rickettsia bellii str. RML An4</name>
    <dbReference type="NCBI Taxonomy" id="1359193"/>
    <lineage>
        <taxon>Bacteria</taxon>
        <taxon>Pseudomonadati</taxon>
        <taxon>Pseudomonadota</taxon>
        <taxon>Alphaproteobacteria</taxon>
        <taxon>Rickettsiales</taxon>
        <taxon>Rickettsiaceae</taxon>
        <taxon>Rickettsieae</taxon>
        <taxon>Rickettsia</taxon>
        <taxon>belli group</taxon>
    </lineage>
</organism>
<dbReference type="EMBL" id="LAOI01000001">
    <property type="protein sequence ID" value="KJV90167.1"/>
    <property type="molecule type" value="Genomic_DNA"/>
</dbReference>
<comment type="caution">
    <text evidence="2">The sequence shown here is derived from an EMBL/GenBank/DDBJ whole genome shotgun (WGS) entry which is preliminary data.</text>
</comment>
<evidence type="ECO:0000256" key="1">
    <source>
        <dbReference type="SAM" id="Phobius"/>
    </source>
</evidence>
<keyword evidence="1" id="KW-0812">Transmembrane</keyword>
<accession>A0A0F3QD30</accession>
<sequence>MFVGSLLIAFFKLSIILSKLLLTSVNFIPISLNFSSSLFCFSGSCHPIVISLTIFLLQNYLLKDN</sequence>
<evidence type="ECO:0000313" key="2">
    <source>
        <dbReference type="EMBL" id="KJV90167.1"/>
    </source>
</evidence>
<keyword evidence="1" id="KW-1133">Transmembrane helix</keyword>